<keyword evidence="1" id="KW-0732">Signal</keyword>
<evidence type="ECO:0000256" key="1">
    <source>
        <dbReference type="ARBA" id="ARBA00022729"/>
    </source>
</evidence>
<organism evidence="2 3">
    <name type="scientific">Ruegeria marina</name>
    <dbReference type="NCBI Taxonomy" id="639004"/>
    <lineage>
        <taxon>Bacteria</taxon>
        <taxon>Pseudomonadati</taxon>
        <taxon>Pseudomonadota</taxon>
        <taxon>Alphaproteobacteria</taxon>
        <taxon>Rhodobacterales</taxon>
        <taxon>Roseobacteraceae</taxon>
        <taxon>Ruegeria</taxon>
    </lineage>
</organism>
<dbReference type="AlphaFoldDB" id="A0A1G6VQH5"/>
<dbReference type="EMBL" id="FMZV01000008">
    <property type="protein sequence ID" value="SDD55799.1"/>
    <property type="molecule type" value="Genomic_DNA"/>
</dbReference>
<dbReference type="Gene3D" id="3.40.190.10">
    <property type="entry name" value="Periplasmic binding protein-like II"/>
    <property type="match status" value="2"/>
</dbReference>
<dbReference type="SUPFAM" id="SSF53850">
    <property type="entry name" value="Periplasmic binding protein-like II"/>
    <property type="match status" value="1"/>
</dbReference>
<dbReference type="PANTHER" id="PTHR30006">
    <property type="entry name" value="THIAMINE-BINDING PERIPLASMIC PROTEIN-RELATED"/>
    <property type="match status" value="1"/>
</dbReference>
<dbReference type="PANTHER" id="PTHR30006:SF25">
    <property type="entry name" value="PHOSPHOGLYCERATE TRANSPORT REGULATORY PROTEIN PGTC"/>
    <property type="match status" value="1"/>
</dbReference>
<sequence length="345" mass="38013">MIRYLLAFLVAMSTPDRAPAQEAVTRIGAGATQVLLRSTTDIGILRPVIERFADLNPDLAITYEQWGSNTLFERSRDDCRGSGTQADAILSSAVQQMVWLVNAACAHPHRSTATLALPAIRRWRDELWGITIEPAVIAYNRTLLQGDDIPRSRFALLDAMRTRPRFFRNRIATYDIAESGLGYLFAHSDSLEATTFGALLEGFSRVDAVATCCSAEIIAGVAEGRYVIAYNVLGSYVLNSGSAEVGLIMPEDYTLLLSRAYMIPRGAAAKAEAIRLLEFLLTPEARTLLSRAGLFFEFEVGETGLSGSALRFIPLSPTLLVARDANRRNLLLDFWNDTFQRNVSP</sequence>
<dbReference type="Proteomes" id="UP000199628">
    <property type="component" value="Unassembled WGS sequence"/>
</dbReference>
<protein>
    <submittedName>
        <fullName evidence="2">Iron(III) transport system substrate-binding protein</fullName>
    </submittedName>
</protein>
<evidence type="ECO:0000313" key="3">
    <source>
        <dbReference type="Proteomes" id="UP000199628"/>
    </source>
</evidence>
<keyword evidence="3" id="KW-1185">Reference proteome</keyword>
<dbReference type="GO" id="GO:0030288">
    <property type="term" value="C:outer membrane-bounded periplasmic space"/>
    <property type="evidence" value="ECO:0007669"/>
    <property type="project" value="TreeGrafter"/>
</dbReference>
<dbReference type="OrthoDB" id="8673316at2"/>
<accession>A0A1G6VQH5</accession>
<evidence type="ECO:0000313" key="2">
    <source>
        <dbReference type="EMBL" id="SDD55799.1"/>
    </source>
</evidence>
<reference evidence="3" key="1">
    <citation type="submission" date="2016-10" db="EMBL/GenBank/DDBJ databases">
        <authorList>
            <person name="Varghese N."/>
            <person name="Submissions S."/>
        </authorList>
    </citation>
    <scope>NUCLEOTIDE SEQUENCE [LARGE SCALE GENOMIC DNA]</scope>
    <source>
        <strain evidence="3">CGMCC 1.9108</strain>
    </source>
</reference>
<name>A0A1G6VQH5_9RHOB</name>
<proteinExistence type="predicted"/>
<dbReference type="RefSeq" id="WP_093032078.1">
    <property type="nucleotide sequence ID" value="NZ_FMZV01000008.1"/>
</dbReference>
<dbReference type="STRING" id="639004.SAMN04488239_108129"/>
<gene>
    <name evidence="2" type="ORF">SAMN04488239_108129</name>
</gene>